<name>A0A811VG54_CERCA</name>
<proteinExistence type="predicted"/>
<protein>
    <submittedName>
        <fullName evidence="1">(Mediterranean fruit fly) hypothetical protein</fullName>
    </submittedName>
</protein>
<sequence length="203" mass="23262">MDAALSGYKYLELTKSCKSSLNRHVCVCKLTFEKYSKVIFMWQSFACTPIHTYLNAPPAAADVLMSFPVTSFRSFFDTSSVILMFHCCRCCCISLLHSHQQLSALASRRLKAAASSLTQPGALHSLSHFAAQRAMLSFINSFCSRFHRFFVIFHSSMQFECSKCYSFCHRYYNFKHNATRCNLQLKRPTTTIDVTHAMRSIQR</sequence>
<reference evidence="1" key="1">
    <citation type="submission" date="2020-11" db="EMBL/GenBank/DDBJ databases">
        <authorList>
            <person name="Whitehead M."/>
        </authorList>
    </citation>
    <scope>NUCLEOTIDE SEQUENCE</scope>
    <source>
        <strain evidence="1">EGII</strain>
    </source>
</reference>
<dbReference type="AlphaFoldDB" id="A0A811VG54"/>
<evidence type="ECO:0000313" key="2">
    <source>
        <dbReference type="Proteomes" id="UP000606786"/>
    </source>
</evidence>
<dbReference type="Proteomes" id="UP000606786">
    <property type="component" value="Unassembled WGS sequence"/>
</dbReference>
<dbReference type="EMBL" id="CAJHJT010000056">
    <property type="protein sequence ID" value="CAD7013153.1"/>
    <property type="molecule type" value="Genomic_DNA"/>
</dbReference>
<accession>A0A811VG54</accession>
<comment type="caution">
    <text evidence="1">The sequence shown here is derived from an EMBL/GenBank/DDBJ whole genome shotgun (WGS) entry which is preliminary data.</text>
</comment>
<evidence type="ECO:0000313" key="1">
    <source>
        <dbReference type="EMBL" id="CAD7013153.1"/>
    </source>
</evidence>
<keyword evidence="2" id="KW-1185">Reference proteome</keyword>
<organism evidence="1 2">
    <name type="scientific">Ceratitis capitata</name>
    <name type="common">Mediterranean fruit fly</name>
    <name type="synonym">Tephritis capitata</name>
    <dbReference type="NCBI Taxonomy" id="7213"/>
    <lineage>
        <taxon>Eukaryota</taxon>
        <taxon>Metazoa</taxon>
        <taxon>Ecdysozoa</taxon>
        <taxon>Arthropoda</taxon>
        <taxon>Hexapoda</taxon>
        <taxon>Insecta</taxon>
        <taxon>Pterygota</taxon>
        <taxon>Neoptera</taxon>
        <taxon>Endopterygota</taxon>
        <taxon>Diptera</taxon>
        <taxon>Brachycera</taxon>
        <taxon>Muscomorpha</taxon>
        <taxon>Tephritoidea</taxon>
        <taxon>Tephritidae</taxon>
        <taxon>Ceratitis</taxon>
        <taxon>Ceratitis</taxon>
    </lineage>
</organism>
<gene>
    <name evidence="1" type="ORF">CCAP1982_LOCUS21224</name>
</gene>